<proteinExistence type="predicted"/>
<reference evidence="1" key="2">
    <citation type="submission" date="2020-09" db="EMBL/GenBank/DDBJ databases">
        <authorList>
            <person name="Sun Q."/>
            <person name="Kim S."/>
        </authorList>
    </citation>
    <scope>NUCLEOTIDE SEQUENCE</scope>
    <source>
        <strain evidence="1">KCTC 42651</strain>
    </source>
</reference>
<sequence length="102" mass="11517">MTDSLRQRCFTILGDAIADVVGRRNLAYVAVVQASRAEDQSKDRFASSMFQQISVTNRKQIRSNAIERAHVERARMNDVARRRQPEVVLADLGKLFGRAQLA</sequence>
<reference evidence="1" key="1">
    <citation type="journal article" date="2014" name="Int. J. Syst. Evol. Microbiol.">
        <title>Complete genome sequence of Corynebacterium casei LMG S-19264T (=DSM 44701T), isolated from a smear-ripened cheese.</title>
        <authorList>
            <consortium name="US DOE Joint Genome Institute (JGI-PGF)"/>
            <person name="Walter F."/>
            <person name="Albersmeier A."/>
            <person name="Kalinowski J."/>
            <person name="Ruckert C."/>
        </authorList>
    </citation>
    <scope>NUCLEOTIDE SEQUENCE</scope>
    <source>
        <strain evidence="1">KCTC 42651</strain>
    </source>
</reference>
<protein>
    <submittedName>
        <fullName evidence="1">Uncharacterized protein</fullName>
    </submittedName>
</protein>
<keyword evidence="2" id="KW-1185">Reference proteome</keyword>
<gene>
    <name evidence="1" type="ORF">GCM10017083_16350</name>
</gene>
<evidence type="ECO:0000313" key="1">
    <source>
        <dbReference type="EMBL" id="GHD46804.1"/>
    </source>
</evidence>
<evidence type="ECO:0000313" key="2">
    <source>
        <dbReference type="Proteomes" id="UP000630353"/>
    </source>
</evidence>
<dbReference type="EMBL" id="BMZS01000003">
    <property type="protein sequence ID" value="GHD46804.1"/>
    <property type="molecule type" value="Genomic_DNA"/>
</dbReference>
<dbReference type="Proteomes" id="UP000630353">
    <property type="component" value="Unassembled WGS sequence"/>
</dbReference>
<name>A0A918XRV5_9PROT</name>
<accession>A0A918XRV5</accession>
<dbReference type="AlphaFoldDB" id="A0A918XRV5"/>
<comment type="caution">
    <text evidence="1">The sequence shown here is derived from an EMBL/GenBank/DDBJ whole genome shotgun (WGS) entry which is preliminary data.</text>
</comment>
<dbReference type="RefSeq" id="WP_189988449.1">
    <property type="nucleotide sequence ID" value="NZ_BMZS01000003.1"/>
</dbReference>
<organism evidence="1 2">
    <name type="scientific">Thalassobaculum fulvum</name>
    <dbReference type="NCBI Taxonomy" id="1633335"/>
    <lineage>
        <taxon>Bacteria</taxon>
        <taxon>Pseudomonadati</taxon>
        <taxon>Pseudomonadota</taxon>
        <taxon>Alphaproteobacteria</taxon>
        <taxon>Rhodospirillales</taxon>
        <taxon>Thalassobaculaceae</taxon>
        <taxon>Thalassobaculum</taxon>
    </lineage>
</organism>